<accession>A0A139AHD3</accession>
<evidence type="ECO:0000256" key="3">
    <source>
        <dbReference type="ARBA" id="ARBA00022692"/>
    </source>
</evidence>
<feature type="transmembrane region" description="Helical" evidence="7">
    <location>
        <begin position="263"/>
        <end position="282"/>
    </location>
</feature>
<name>A0A139AHD3_GONPJ</name>
<evidence type="ECO:0000256" key="5">
    <source>
        <dbReference type="ARBA" id="ARBA00023136"/>
    </source>
</evidence>
<organism evidence="9 10">
    <name type="scientific">Gonapodya prolifera (strain JEL478)</name>
    <name type="common">Monoblepharis prolifera</name>
    <dbReference type="NCBI Taxonomy" id="1344416"/>
    <lineage>
        <taxon>Eukaryota</taxon>
        <taxon>Fungi</taxon>
        <taxon>Fungi incertae sedis</taxon>
        <taxon>Chytridiomycota</taxon>
        <taxon>Chytridiomycota incertae sedis</taxon>
        <taxon>Monoblepharidomycetes</taxon>
        <taxon>Monoblepharidales</taxon>
        <taxon>Gonapodyaceae</taxon>
        <taxon>Gonapodya</taxon>
    </lineage>
</organism>
<keyword evidence="4 7" id="KW-1133">Transmembrane helix</keyword>
<dbReference type="OrthoDB" id="3936150at2759"/>
<dbReference type="PANTHER" id="PTHR23502:SF132">
    <property type="entry name" value="POLYAMINE TRANSPORTER 2-RELATED"/>
    <property type="match status" value="1"/>
</dbReference>
<dbReference type="AlphaFoldDB" id="A0A139AHD3"/>
<keyword evidence="5 7" id="KW-0472">Membrane</keyword>
<comment type="subcellular location">
    <subcellularLocation>
        <location evidence="1">Membrane</location>
        <topology evidence="1">Multi-pass membrane protein</topology>
    </subcellularLocation>
</comment>
<dbReference type="InterPro" id="IPR011701">
    <property type="entry name" value="MFS"/>
</dbReference>
<feature type="domain" description="Major facilitator superfamily (MFS) profile" evidence="8">
    <location>
        <begin position="63"/>
        <end position="472"/>
    </location>
</feature>
<feature type="transmembrane region" description="Helical" evidence="7">
    <location>
        <begin position="62"/>
        <end position="81"/>
    </location>
</feature>
<evidence type="ECO:0000256" key="1">
    <source>
        <dbReference type="ARBA" id="ARBA00004141"/>
    </source>
</evidence>
<evidence type="ECO:0000313" key="10">
    <source>
        <dbReference type="Proteomes" id="UP000070544"/>
    </source>
</evidence>
<proteinExistence type="predicted"/>
<dbReference type="GO" id="GO:0005886">
    <property type="term" value="C:plasma membrane"/>
    <property type="evidence" value="ECO:0007669"/>
    <property type="project" value="TreeGrafter"/>
</dbReference>
<dbReference type="Pfam" id="PF07690">
    <property type="entry name" value="MFS_1"/>
    <property type="match status" value="1"/>
</dbReference>
<feature type="transmembrane region" description="Helical" evidence="7">
    <location>
        <begin position="302"/>
        <end position="324"/>
    </location>
</feature>
<dbReference type="SUPFAM" id="SSF103473">
    <property type="entry name" value="MFS general substrate transporter"/>
    <property type="match status" value="1"/>
</dbReference>
<evidence type="ECO:0000256" key="7">
    <source>
        <dbReference type="SAM" id="Phobius"/>
    </source>
</evidence>
<feature type="transmembrane region" description="Helical" evidence="7">
    <location>
        <begin position="446"/>
        <end position="466"/>
    </location>
</feature>
<dbReference type="InterPro" id="IPR036259">
    <property type="entry name" value="MFS_trans_sf"/>
</dbReference>
<dbReference type="InterPro" id="IPR020846">
    <property type="entry name" value="MFS_dom"/>
</dbReference>
<feature type="compositionally biased region" description="Polar residues" evidence="6">
    <location>
        <begin position="42"/>
        <end position="53"/>
    </location>
</feature>
<dbReference type="EMBL" id="KQ965754">
    <property type="protein sequence ID" value="KXS16232.1"/>
    <property type="molecule type" value="Genomic_DNA"/>
</dbReference>
<feature type="transmembrane region" description="Helical" evidence="7">
    <location>
        <begin position="159"/>
        <end position="180"/>
    </location>
</feature>
<keyword evidence="2" id="KW-0813">Transport</keyword>
<evidence type="ECO:0000256" key="2">
    <source>
        <dbReference type="ARBA" id="ARBA00022448"/>
    </source>
</evidence>
<reference evidence="9 10" key="1">
    <citation type="journal article" date="2015" name="Genome Biol. Evol.">
        <title>Phylogenomic analyses indicate that early fungi evolved digesting cell walls of algal ancestors of land plants.</title>
        <authorList>
            <person name="Chang Y."/>
            <person name="Wang S."/>
            <person name="Sekimoto S."/>
            <person name="Aerts A.L."/>
            <person name="Choi C."/>
            <person name="Clum A."/>
            <person name="LaButti K.M."/>
            <person name="Lindquist E.A."/>
            <person name="Yee Ngan C."/>
            <person name="Ohm R.A."/>
            <person name="Salamov A.A."/>
            <person name="Grigoriev I.V."/>
            <person name="Spatafora J.W."/>
            <person name="Berbee M.L."/>
        </authorList>
    </citation>
    <scope>NUCLEOTIDE SEQUENCE [LARGE SCALE GENOMIC DNA]</scope>
    <source>
        <strain evidence="9 10">JEL478</strain>
    </source>
</reference>
<dbReference type="GO" id="GO:0022857">
    <property type="term" value="F:transmembrane transporter activity"/>
    <property type="evidence" value="ECO:0007669"/>
    <property type="project" value="InterPro"/>
</dbReference>
<protein>
    <submittedName>
        <fullName evidence="9">MFS general substrate transporter</fullName>
    </submittedName>
</protein>
<feature type="transmembrane region" description="Helical" evidence="7">
    <location>
        <begin position="192"/>
        <end position="214"/>
    </location>
</feature>
<evidence type="ECO:0000259" key="8">
    <source>
        <dbReference type="PROSITE" id="PS50850"/>
    </source>
</evidence>
<evidence type="ECO:0000256" key="4">
    <source>
        <dbReference type="ARBA" id="ARBA00022989"/>
    </source>
</evidence>
<feature type="transmembrane region" description="Helical" evidence="7">
    <location>
        <begin position="220"/>
        <end position="242"/>
    </location>
</feature>
<feature type="compositionally biased region" description="Low complexity" evidence="6">
    <location>
        <begin position="27"/>
        <end position="41"/>
    </location>
</feature>
<feature type="transmembrane region" description="Helical" evidence="7">
    <location>
        <begin position="130"/>
        <end position="153"/>
    </location>
</feature>
<feature type="transmembrane region" description="Helical" evidence="7">
    <location>
        <begin position="101"/>
        <end position="118"/>
    </location>
</feature>
<dbReference type="PANTHER" id="PTHR23502">
    <property type="entry name" value="MAJOR FACILITATOR SUPERFAMILY"/>
    <property type="match status" value="1"/>
</dbReference>
<keyword evidence="10" id="KW-1185">Reference proteome</keyword>
<dbReference type="Proteomes" id="UP000070544">
    <property type="component" value="Unassembled WGS sequence"/>
</dbReference>
<sequence length="488" mass="52837">MSSAETSSDGARLLAVPADSDSPNLEPTVSPKTSPPSQTTSENAPLSSASASPVFSPRRRTFILILVSAAMLVGPIGGSIYNPLIVTLQEALQCPDVEINATLTVYVLFQGFAPLLVWGPIGDIYGRRPVYLVSFLIFILASIASVFSVNVWMLFVCRLFTSFGASAVNTTGVGTIADVFPKEERSKALGWFYLGPMIGPFIGGPLGGLIASSLGWRYCFAFLAIIGAVLLVNVYFFLPETLPKNIVFKKKPNAFRSMHKLRHPFVSLVTFWVCILFSSNFAVSTQIARQYTRVYGFSEVQVGLVVLSTASGNIVGSLIGGWYADRSVRRGQSQNTEGGRLGPVRYVAEDRLRSTWVSAVSLPAGLLIYGWGIQSRLHFMVPIVGQFLLGYGMLSISTSANAYLVELWPAESASTMSVNNFWRYIAAAITPLFITSLEDTLGAGPLYSGYACLHLFGAAGVLWIVLRGTKVRMAREPWKSESEEGGKG</sequence>
<feature type="transmembrane region" description="Helical" evidence="7">
    <location>
        <begin position="355"/>
        <end position="373"/>
    </location>
</feature>
<keyword evidence="3 7" id="KW-0812">Transmembrane</keyword>
<feature type="region of interest" description="Disordered" evidence="6">
    <location>
        <begin position="1"/>
        <end position="53"/>
    </location>
</feature>
<evidence type="ECO:0000313" key="9">
    <source>
        <dbReference type="EMBL" id="KXS16232.1"/>
    </source>
</evidence>
<evidence type="ECO:0000256" key="6">
    <source>
        <dbReference type="SAM" id="MobiDB-lite"/>
    </source>
</evidence>
<feature type="transmembrane region" description="Helical" evidence="7">
    <location>
        <begin position="417"/>
        <end position="434"/>
    </location>
</feature>
<gene>
    <name evidence="9" type="ORF">M427DRAFT_55659</name>
</gene>
<dbReference type="Gene3D" id="1.20.1250.20">
    <property type="entry name" value="MFS general substrate transporter like domains"/>
    <property type="match status" value="1"/>
</dbReference>
<dbReference type="CDD" id="cd17323">
    <property type="entry name" value="MFS_Tpo1_MDR_like"/>
    <property type="match status" value="1"/>
</dbReference>
<dbReference type="PROSITE" id="PS50850">
    <property type="entry name" value="MFS"/>
    <property type="match status" value="1"/>
</dbReference>
<feature type="transmembrane region" description="Helical" evidence="7">
    <location>
        <begin position="379"/>
        <end position="405"/>
    </location>
</feature>
<dbReference type="STRING" id="1344416.A0A139AHD3"/>